<organism evidence="4 5">
    <name type="scientific">Clostridium sardiniense</name>
    <name type="common">Clostridium absonum</name>
    <dbReference type="NCBI Taxonomy" id="29369"/>
    <lineage>
        <taxon>Bacteria</taxon>
        <taxon>Bacillati</taxon>
        <taxon>Bacillota</taxon>
        <taxon>Clostridia</taxon>
        <taxon>Eubacteriales</taxon>
        <taxon>Clostridiaceae</taxon>
        <taxon>Clostridium</taxon>
    </lineage>
</organism>
<dbReference type="RefSeq" id="WP_221859032.1">
    <property type="nucleotide sequence ID" value="NZ_JAIKTU010000002.1"/>
</dbReference>
<dbReference type="Gene3D" id="3.90.190.20">
    <property type="entry name" value="Mur ligase, C-terminal domain"/>
    <property type="match status" value="1"/>
</dbReference>
<evidence type="ECO:0000313" key="4">
    <source>
        <dbReference type="EMBL" id="MBY0754429.1"/>
    </source>
</evidence>
<comment type="caution">
    <text evidence="4">The sequence shown here is derived from an EMBL/GenBank/DDBJ whole genome shotgun (WGS) entry which is preliminary data.</text>
</comment>
<evidence type="ECO:0000313" key="5">
    <source>
        <dbReference type="Proteomes" id="UP001299068"/>
    </source>
</evidence>
<dbReference type="InterPro" id="IPR004101">
    <property type="entry name" value="Mur_ligase_C"/>
</dbReference>
<sequence>MTVEKVRFLAEKNIKGIPKIIYIKGGNIEGIIKKYVDRCSLLNIEGKILEFKDNEAYLSYDREEVSSLIIYGIIDDEEDIYERAKRLLEDDWSYEIIKELDSNSIPSINIDSNNLKIGYGKNSIILSKSETSSLEISEIISNLKDNGMIPIIAVTGTNGKTTTTRLIHNTLLSLGYKSGASTTGGIYIGDKVVKTGDTTGYYSALEVLKNKNIDIAVLETARGGIIKKGLGFKNAKVGIITSLSEDHMGMEGINTIGDLGKIKSLIKEGLDDDGIMLVRATKDIVRLFSKKDRLILFDNDLNELIKEHIESGGEAFYTRGGFIVHNKFGKEIELVNLKELEFTYNGLSKSNTRNVITAIAAINKIHNNIYEVIDAIKGLKCDLNTNRGRQNIINIKDFKLIIDYGHNSESFHEVFNMAKSLNPNLITGIITAAGDRSDEHIVELGEITASYCHKVIIKEQEDRRGREEKETANLLYKGLKNKGFNDDKITILLKEEEAILKALNEAKSGEIIVSFSQFLNVTIPAVNKYLRDNGLEVIN</sequence>
<dbReference type="InterPro" id="IPR013221">
    <property type="entry name" value="Mur_ligase_cen"/>
</dbReference>
<keyword evidence="4" id="KW-0436">Ligase</keyword>
<dbReference type="Proteomes" id="UP001299068">
    <property type="component" value="Unassembled WGS sequence"/>
</dbReference>
<dbReference type="GO" id="GO:0016874">
    <property type="term" value="F:ligase activity"/>
    <property type="evidence" value="ECO:0007669"/>
    <property type="project" value="UniProtKB-KW"/>
</dbReference>
<reference evidence="4 5" key="1">
    <citation type="journal article" date="2021" name="Cell Host Microbe">
        <title>in vivo commensal control of Clostridioides difficile virulence.</title>
        <authorList>
            <person name="Girinathan B.P."/>
            <person name="Dibenedetto N."/>
            <person name="Worley J.N."/>
            <person name="Peltier J."/>
            <person name="Arrieta-Ortiz M.L."/>
            <person name="Rupa Christinal Immanuel S."/>
            <person name="Lavin R."/>
            <person name="Delaney M.L."/>
            <person name="Cummins C."/>
            <person name="Hoffmann M."/>
            <person name="Luo Y."/>
            <person name="Gonzalez-Escalona N."/>
            <person name="Allard M."/>
            <person name="Onderdonk A.B."/>
            <person name="Gerber G.K."/>
            <person name="Sonenshein A.L."/>
            <person name="Baliga N."/>
            <person name="Dupuy B."/>
            <person name="Bry L."/>
        </authorList>
    </citation>
    <scope>NUCLEOTIDE SEQUENCE [LARGE SCALE GENOMIC DNA]</scope>
    <source>
        <strain evidence="4 5">DSM 599</strain>
    </source>
</reference>
<dbReference type="SUPFAM" id="SSF53623">
    <property type="entry name" value="MurD-like peptide ligases, catalytic domain"/>
    <property type="match status" value="1"/>
</dbReference>
<dbReference type="InterPro" id="IPR036615">
    <property type="entry name" value="Mur_ligase_C_dom_sf"/>
</dbReference>
<dbReference type="PANTHER" id="PTHR23135:SF18">
    <property type="entry name" value="CYANOPHYCIN SYNTHETASE"/>
    <property type="match status" value="1"/>
</dbReference>
<keyword evidence="5" id="KW-1185">Reference proteome</keyword>
<dbReference type="Pfam" id="PF02875">
    <property type="entry name" value="Mur_ligase_C"/>
    <property type="match status" value="1"/>
</dbReference>
<name>A0ABS7KUM5_CLOSR</name>
<dbReference type="Gene3D" id="3.40.1190.10">
    <property type="entry name" value="Mur-like, catalytic domain"/>
    <property type="match status" value="1"/>
</dbReference>
<evidence type="ECO:0000256" key="1">
    <source>
        <dbReference type="ARBA" id="ARBA00004752"/>
    </source>
</evidence>
<protein>
    <submittedName>
        <fullName evidence="4">Ligase</fullName>
    </submittedName>
</protein>
<gene>
    <name evidence="4" type="ORF">K5V21_03065</name>
</gene>
<comment type="pathway">
    <text evidence="1">Cell wall biogenesis; peptidoglycan biosynthesis.</text>
</comment>
<evidence type="ECO:0000259" key="3">
    <source>
        <dbReference type="Pfam" id="PF08245"/>
    </source>
</evidence>
<dbReference type="Pfam" id="PF08245">
    <property type="entry name" value="Mur_ligase_M"/>
    <property type="match status" value="1"/>
</dbReference>
<evidence type="ECO:0000259" key="2">
    <source>
        <dbReference type="Pfam" id="PF02875"/>
    </source>
</evidence>
<proteinExistence type="predicted"/>
<dbReference type="InterPro" id="IPR036565">
    <property type="entry name" value="Mur-like_cat_sf"/>
</dbReference>
<feature type="domain" description="Mur ligase central" evidence="3">
    <location>
        <begin position="154"/>
        <end position="361"/>
    </location>
</feature>
<feature type="domain" description="Mur ligase C-terminal" evidence="2">
    <location>
        <begin position="388"/>
        <end position="515"/>
    </location>
</feature>
<dbReference type="EMBL" id="JAIKTU010000002">
    <property type="protein sequence ID" value="MBY0754429.1"/>
    <property type="molecule type" value="Genomic_DNA"/>
</dbReference>
<dbReference type="SUPFAM" id="SSF53244">
    <property type="entry name" value="MurD-like peptide ligases, peptide-binding domain"/>
    <property type="match status" value="1"/>
</dbReference>
<accession>A0ABS7KUM5</accession>
<dbReference type="PANTHER" id="PTHR23135">
    <property type="entry name" value="MUR LIGASE FAMILY MEMBER"/>
    <property type="match status" value="1"/>
</dbReference>